<comment type="caution">
    <text evidence="1">The sequence shown here is derived from an EMBL/GenBank/DDBJ whole genome shotgun (WGS) entry which is preliminary data.</text>
</comment>
<dbReference type="EMBL" id="BDMD01000078">
    <property type="protein sequence ID" value="GBF09578.1"/>
    <property type="molecule type" value="Genomic_DNA"/>
</dbReference>
<evidence type="ECO:0000313" key="1">
    <source>
        <dbReference type="EMBL" id="GBF09578.1"/>
    </source>
</evidence>
<dbReference type="Proteomes" id="UP000291213">
    <property type="component" value="Unassembled WGS sequence"/>
</dbReference>
<accession>A0A401HB40</accession>
<dbReference type="OrthoDB" id="18641at2157"/>
<gene>
    <name evidence="1" type="ORF">apy_13030</name>
</gene>
<protein>
    <submittedName>
        <fullName evidence="1">Uncharacterized protein</fullName>
    </submittedName>
</protein>
<sequence length="128" mass="14471">MESGSWRPPFSTGKIVGNYGLLKLYLEVAREKGRRDLVDKALISEDDVDMLRRLSASPGATAEDFVNALEERFVERVDPEVASEALARAGINVDGDTARRMIARILAGWLVEMGEEMKLYRLRRSWEN</sequence>
<reference evidence="1 2" key="1">
    <citation type="submission" date="2017-02" db="EMBL/GenBank/DDBJ databases">
        <title>isolation and characterization of a novel temperate virus Aeropyrum globular virus 1 infecting hyperthermophilic archaeon Aeropyrum.</title>
        <authorList>
            <person name="Yumiya M."/>
            <person name="Yoshida T."/>
            <person name="Sako Y."/>
        </authorList>
    </citation>
    <scope>NUCLEOTIDE SEQUENCE [LARGE SCALE GENOMIC DNA]</scope>
    <source>
        <strain evidence="1 2">YK1-12-2013</strain>
    </source>
</reference>
<dbReference type="AlphaFoldDB" id="A0A401HB40"/>
<proteinExistence type="predicted"/>
<name>A0A401HB40_AERPX</name>
<dbReference type="RefSeq" id="WP_131160532.1">
    <property type="nucleotide sequence ID" value="NZ_BDMD01000078.1"/>
</dbReference>
<organism evidence="1 2">
    <name type="scientific">Aeropyrum pernix</name>
    <dbReference type="NCBI Taxonomy" id="56636"/>
    <lineage>
        <taxon>Archaea</taxon>
        <taxon>Thermoproteota</taxon>
        <taxon>Thermoprotei</taxon>
        <taxon>Desulfurococcales</taxon>
        <taxon>Desulfurococcaceae</taxon>
        <taxon>Aeropyrum</taxon>
    </lineage>
</organism>
<evidence type="ECO:0000313" key="2">
    <source>
        <dbReference type="Proteomes" id="UP000291213"/>
    </source>
</evidence>